<feature type="domain" description="DUF155" evidence="1">
    <location>
        <begin position="63"/>
        <end position="230"/>
    </location>
</feature>
<evidence type="ECO:0000313" key="2">
    <source>
        <dbReference type="EMBL" id="MEC4264160.1"/>
    </source>
</evidence>
<evidence type="ECO:0000259" key="1">
    <source>
        <dbReference type="Pfam" id="PF02582"/>
    </source>
</evidence>
<name>A0ABU6IM25_9FLAO</name>
<keyword evidence="3" id="KW-1185">Reference proteome</keyword>
<organism evidence="2 3">
    <name type="scientific">Flagellimonas halotolerans</name>
    <dbReference type="NCBI Taxonomy" id="3112164"/>
    <lineage>
        <taxon>Bacteria</taxon>
        <taxon>Pseudomonadati</taxon>
        <taxon>Bacteroidota</taxon>
        <taxon>Flavobacteriia</taxon>
        <taxon>Flavobacteriales</taxon>
        <taxon>Flavobacteriaceae</taxon>
        <taxon>Flagellimonas</taxon>
    </lineage>
</organism>
<sequence>MKTSLDLIAPEIRKLDSSSGHFAYAHQIAEAVSIPSCKSTFKAKLLYSDNDELFFERYKGEFVHIFKYGVVCTYNADSEERVKVVKEVLPHCRNPLRTHLIEKIEVCTDKKESKVTFDKVNLTTFHVDSIRLIMLYVSQSVALNRYAGITSGILTDTEKHTANLEKNGRLSISGAKLKRYIGRVLNVKNKISENLYIFDSPEATWEDENLNKLDHDLKITFDLKNRYRCIHYQIEIIKDNLELFKDMTYHRESSRLEWVIIILILVDVVDLLLTKFIN</sequence>
<dbReference type="RefSeq" id="WP_326276955.1">
    <property type="nucleotide sequence ID" value="NZ_JAYKYV010000001.1"/>
</dbReference>
<protein>
    <submittedName>
        <fullName evidence="2">RMD1 family protein</fullName>
    </submittedName>
</protein>
<dbReference type="Proteomes" id="UP001355298">
    <property type="component" value="Unassembled WGS sequence"/>
</dbReference>
<dbReference type="PANTHER" id="PTHR16255:SF6">
    <property type="entry name" value="PROTEIN RETARDED ROOT GROWTH-LIKE"/>
    <property type="match status" value="1"/>
</dbReference>
<dbReference type="PANTHER" id="PTHR16255">
    <property type="entry name" value="REQUIRED FOR MEIOTIC NUCLEAR DIVISION PROTEIN 1 HOMOLOG"/>
    <property type="match status" value="1"/>
</dbReference>
<dbReference type="Pfam" id="PF02582">
    <property type="entry name" value="DUF155"/>
    <property type="match status" value="1"/>
</dbReference>
<dbReference type="InterPro" id="IPR003734">
    <property type="entry name" value="DUF155"/>
</dbReference>
<accession>A0ABU6IM25</accession>
<comment type="caution">
    <text evidence="2">The sequence shown here is derived from an EMBL/GenBank/DDBJ whole genome shotgun (WGS) entry which is preliminary data.</text>
</comment>
<dbReference type="EMBL" id="JAYMGW010000001">
    <property type="protein sequence ID" value="MEC4264160.1"/>
    <property type="molecule type" value="Genomic_DNA"/>
</dbReference>
<gene>
    <name evidence="2" type="ORF">VOP03_02275</name>
</gene>
<evidence type="ECO:0000313" key="3">
    <source>
        <dbReference type="Proteomes" id="UP001355298"/>
    </source>
</evidence>
<reference evidence="2 3" key="1">
    <citation type="submission" date="2024-01" db="EMBL/GenBank/DDBJ databases">
        <title>The strains designed SYSU M86414 and SYSU M84420 isolated from the marine sediment in San Sha City (Hainan Province, China).</title>
        <authorList>
            <person name="Guo D."/>
        </authorList>
    </citation>
    <scope>NUCLEOTIDE SEQUENCE [LARGE SCALE GENOMIC DNA]</scope>
    <source>
        <strain evidence="2 3">SYSU M84420</strain>
    </source>
</reference>
<proteinExistence type="predicted"/>
<dbReference type="InterPro" id="IPR051624">
    <property type="entry name" value="RMD1/Sad1-interacting"/>
</dbReference>